<dbReference type="EC" id="3.1.-.-" evidence="1"/>
<gene>
    <name evidence="4" type="primary">105617472</name>
</gene>
<evidence type="ECO:0000313" key="4">
    <source>
        <dbReference type="EnsemblMetazoa" id="XP_012054419.1"/>
    </source>
</evidence>
<feature type="region of interest" description="Disordered" evidence="2">
    <location>
        <begin position="101"/>
        <end position="143"/>
    </location>
</feature>
<dbReference type="HAMAP" id="MF_03030">
    <property type="entry name" value="MGME1"/>
    <property type="match status" value="1"/>
</dbReference>
<proteinExistence type="inferred from homology"/>
<evidence type="ECO:0000313" key="5">
    <source>
        <dbReference type="Proteomes" id="UP000005205"/>
    </source>
</evidence>
<feature type="active site" evidence="1">
    <location>
        <position position="332"/>
    </location>
</feature>
<dbReference type="eggNOG" id="ENOG502QVKE">
    <property type="taxonomic scope" value="Eukaryota"/>
</dbReference>
<organism evidence="4 5">
    <name type="scientific">Atta cephalotes</name>
    <name type="common">Leafcutter ant</name>
    <dbReference type="NCBI Taxonomy" id="12957"/>
    <lineage>
        <taxon>Eukaryota</taxon>
        <taxon>Metazoa</taxon>
        <taxon>Ecdysozoa</taxon>
        <taxon>Arthropoda</taxon>
        <taxon>Hexapoda</taxon>
        <taxon>Insecta</taxon>
        <taxon>Pterygota</taxon>
        <taxon>Neoptera</taxon>
        <taxon>Endopterygota</taxon>
        <taxon>Hymenoptera</taxon>
        <taxon>Apocrita</taxon>
        <taxon>Aculeata</taxon>
        <taxon>Formicoidea</taxon>
        <taxon>Formicidae</taxon>
        <taxon>Myrmicinae</taxon>
        <taxon>Atta</taxon>
    </lineage>
</organism>
<feature type="domain" description="PD-(D/E)XK endonuclease-like" evidence="3">
    <location>
        <begin position="245"/>
        <end position="379"/>
    </location>
</feature>
<dbReference type="EMBL" id="ADTU01010031">
    <property type="status" value="NOT_ANNOTATED_CDS"/>
    <property type="molecule type" value="Genomic_DNA"/>
</dbReference>
<dbReference type="Proteomes" id="UP000005205">
    <property type="component" value="Unassembled WGS sequence"/>
</dbReference>
<dbReference type="KEGG" id="acep:105617472"/>
<keyword evidence="1" id="KW-0496">Mitochondrion</keyword>
<comment type="similarity">
    <text evidence="1">Belongs to the MGME1 family.</text>
</comment>
<keyword evidence="1" id="KW-0378">Hydrolase</keyword>
<reference evidence="5" key="1">
    <citation type="journal article" date="2011" name="PLoS Genet.">
        <title>The genome sequence of the leaf-cutter ant Atta cephalotes reveals insights into its obligate symbiotic lifestyle.</title>
        <authorList>
            <person name="Suen G."/>
            <person name="Teiling C."/>
            <person name="Li L."/>
            <person name="Holt C."/>
            <person name="Abouheif E."/>
            <person name="Bornberg-Bauer E."/>
            <person name="Bouffard P."/>
            <person name="Caldera E.J."/>
            <person name="Cash E."/>
            <person name="Cavanaugh A."/>
            <person name="Denas O."/>
            <person name="Elhaik E."/>
            <person name="Fave M.J."/>
            <person name="Gadau J."/>
            <person name="Gibson J.D."/>
            <person name="Graur D."/>
            <person name="Grubbs K.J."/>
            <person name="Hagen D.E."/>
            <person name="Harkins T.T."/>
            <person name="Helmkampf M."/>
            <person name="Hu H."/>
            <person name="Johnson B.R."/>
            <person name="Kim J."/>
            <person name="Marsh S.E."/>
            <person name="Moeller J.A."/>
            <person name="Munoz-Torres M.C."/>
            <person name="Murphy M.C."/>
            <person name="Naughton M.C."/>
            <person name="Nigam S."/>
            <person name="Overson R."/>
            <person name="Rajakumar R."/>
            <person name="Reese J.T."/>
            <person name="Scott J.J."/>
            <person name="Smith C.R."/>
            <person name="Tao S."/>
            <person name="Tsutsui N.D."/>
            <person name="Viljakainen L."/>
            <person name="Wissler L."/>
            <person name="Yandell M.D."/>
            <person name="Zimmer F."/>
            <person name="Taylor J."/>
            <person name="Slater S.C."/>
            <person name="Clifton S.W."/>
            <person name="Warren W.C."/>
            <person name="Elsik C.G."/>
            <person name="Smith C.D."/>
            <person name="Weinstock G.M."/>
            <person name="Gerardo N.M."/>
            <person name="Currie C.R."/>
        </authorList>
    </citation>
    <scope>NUCLEOTIDE SEQUENCE [LARGE SCALE GENOMIC DNA]</scope>
</reference>
<evidence type="ECO:0000256" key="1">
    <source>
        <dbReference type="HAMAP-Rule" id="MF_03030"/>
    </source>
</evidence>
<dbReference type="GO" id="GO:0005739">
    <property type="term" value="C:mitochondrion"/>
    <property type="evidence" value="ECO:0007669"/>
    <property type="project" value="UniProtKB-SubCell"/>
</dbReference>
<sequence>MLITSQYVLHISSNIQNMCQSVIKRHFSKINKIERLMKEYKSLFGPLAETKAQKKKRLKLEKKKKIPCEKSNMTNTELFWVMENTRDKFKKIITLTTQSRKEQLNDKGQSSIKNVSEMEIDNSTDQTTERHLHSESSQVAKETELEFTNKTSNLSTKNSDNKIELSNSNISNENTATKYMSSNFKRLPDIIIKNLLSFPIMDSKQDFPIQSIEILSISGKDDLKTLKFPSVTKILTQTMSPESKLALEAWKKRMIEKLGQEGFEMHQKALLEDGASLHSCIAQSLLGKEYEIPSRIESVFKSVQCVLEDVHNVKAIETHVAHTKLHYKGIVDCIASYRNENYVIDWKKSDRQKKDLKQTYDAPIQLAAYIGAINASNLYPFVIKRGLLVIAYTCGTPATVYEVSHNTLQQYWTAWLRRLQKYHVETTK</sequence>
<keyword evidence="1" id="KW-0269">Exonuclease</keyword>
<name>A0A158NA61_ATTCE</name>
<feature type="active site" evidence="1">
    <location>
        <position position="347"/>
    </location>
</feature>
<dbReference type="AlphaFoldDB" id="A0A158NA61"/>
<dbReference type="STRING" id="12957.A0A158NA61"/>
<reference evidence="4" key="2">
    <citation type="submission" date="2016-04" db="UniProtKB">
        <authorList>
            <consortium name="EnsemblMetazoa"/>
        </authorList>
    </citation>
    <scope>IDENTIFICATION</scope>
</reference>
<dbReference type="Pfam" id="PF12705">
    <property type="entry name" value="PDDEXK_1"/>
    <property type="match status" value="1"/>
</dbReference>
<comment type="function">
    <text evidence="1">Metal-dependent single-stranded DNA (ssDNA) exonuclease involved in mitochondrial genome maintenance.</text>
</comment>
<dbReference type="PANTHER" id="PTHR31340:SF3">
    <property type="entry name" value="MITOCHONDRIAL GENOME MAINTENANCE EXONUCLEASE 1"/>
    <property type="match status" value="1"/>
</dbReference>
<dbReference type="OrthoDB" id="5777131at2759"/>
<feature type="active site" evidence="1">
    <location>
        <position position="345"/>
    </location>
</feature>
<dbReference type="GO" id="GO:0008297">
    <property type="term" value="F:single-stranded DNA exodeoxyribonuclease activity"/>
    <property type="evidence" value="ECO:0007669"/>
    <property type="project" value="UniProtKB-UniRule"/>
</dbReference>
<dbReference type="PANTHER" id="PTHR31340">
    <property type="entry name" value="MITOCHONDRIAL GENOME MAINTENANCE EXONUCLEASE 1"/>
    <property type="match status" value="1"/>
</dbReference>
<dbReference type="InParanoid" id="A0A158NA61"/>
<dbReference type="GO" id="GO:0006264">
    <property type="term" value="P:mitochondrial DNA replication"/>
    <property type="evidence" value="ECO:0007669"/>
    <property type="project" value="TreeGrafter"/>
</dbReference>
<dbReference type="EnsemblMetazoa" id="XM_012199029.1">
    <property type="protein sequence ID" value="XP_012054419.1"/>
    <property type="gene ID" value="LOC105617472"/>
</dbReference>
<dbReference type="InterPro" id="IPR038726">
    <property type="entry name" value="PDDEXK_AddAB-type"/>
</dbReference>
<dbReference type="GO" id="GO:0043504">
    <property type="term" value="P:mitochondrial DNA repair"/>
    <property type="evidence" value="ECO:0007669"/>
    <property type="project" value="UniProtKB-UniRule"/>
</dbReference>
<protein>
    <recommendedName>
        <fullName evidence="1">Mitochondrial genome maintenance exonuclease 1</fullName>
        <ecNumber evidence="1">3.1.-.-</ecNumber>
    </recommendedName>
</protein>
<keyword evidence="5" id="KW-1185">Reference proteome</keyword>
<evidence type="ECO:0000259" key="3">
    <source>
        <dbReference type="Pfam" id="PF12705"/>
    </source>
</evidence>
<accession>A0A158NA61</accession>
<evidence type="ECO:0000256" key="2">
    <source>
        <dbReference type="SAM" id="MobiDB-lite"/>
    </source>
</evidence>
<comment type="subcellular location">
    <subcellularLocation>
        <location evidence="1">Mitochondrion</location>
    </subcellularLocation>
</comment>
<keyword evidence="1" id="KW-0540">Nuclease</keyword>